<keyword evidence="2" id="KW-0645">Protease</keyword>
<dbReference type="PROSITE" id="PS01302">
    <property type="entry name" value="UPF0758"/>
    <property type="match status" value="1"/>
</dbReference>
<feature type="domain" description="MPN" evidence="7">
    <location>
        <begin position="1"/>
        <end position="91"/>
    </location>
</feature>
<proteinExistence type="inferred from homology"/>
<dbReference type="Gene3D" id="3.40.140.10">
    <property type="entry name" value="Cytidine Deaminase, domain 2"/>
    <property type="match status" value="1"/>
</dbReference>
<comment type="similarity">
    <text evidence="1">Belongs to the UPF0758 family.</text>
</comment>
<dbReference type="CDD" id="cd08071">
    <property type="entry name" value="MPN_DUF2466"/>
    <property type="match status" value="1"/>
</dbReference>
<dbReference type="AlphaFoldDB" id="A0A317Z565"/>
<dbReference type="InterPro" id="IPR025657">
    <property type="entry name" value="RadC_JAB"/>
</dbReference>
<evidence type="ECO:0000256" key="4">
    <source>
        <dbReference type="ARBA" id="ARBA00022801"/>
    </source>
</evidence>
<evidence type="ECO:0000256" key="6">
    <source>
        <dbReference type="ARBA" id="ARBA00023049"/>
    </source>
</evidence>
<dbReference type="GO" id="GO:0006508">
    <property type="term" value="P:proteolysis"/>
    <property type="evidence" value="ECO:0007669"/>
    <property type="project" value="UniProtKB-KW"/>
</dbReference>
<evidence type="ECO:0000313" key="8">
    <source>
        <dbReference type="EMBL" id="PWZ95247.1"/>
    </source>
</evidence>
<evidence type="ECO:0000256" key="5">
    <source>
        <dbReference type="ARBA" id="ARBA00022833"/>
    </source>
</evidence>
<evidence type="ECO:0000256" key="1">
    <source>
        <dbReference type="ARBA" id="ARBA00010243"/>
    </source>
</evidence>
<sequence length="92" mass="10038">NQIVHEQTLFIGTLNSAIIHPREVFKTALKWSANAIIVIHNHPSGDATPSEADIETTKRLVACGEAMGIELLDHIVIGEESYVSIMSETNEA</sequence>
<dbReference type="GO" id="GO:0008237">
    <property type="term" value="F:metallopeptidase activity"/>
    <property type="evidence" value="ECO:0007669"/>
    <property type="project" value="UniProtKB-KW"/>
</dbReference>
<dbReference type="SUPFAM" id="SSF102712">
    <property type="entry name" value="JAB1/MPN domain"/>
    <property type="match status" value="1"/>
</dbReference>
<keyword evidence="4" id="KW-0378">Hydrolase</keyword>
<dbReference type="PROSITE" id="PS50249">
    <property type="entry name" value="MPN"/>
    <property type="match status" value="1"/>
</dbReference>
<dbReference type="InterPro" id="IPR001405">
    <property type="entry name" value="UPF0758"/>
</dbReference>
<protein>
    <recommendedName>
        <fullName evidence="7">MPN domain-containing protein</fullName>
    </recommendedName>
</protein>
<keyword evidence="5" id="KW-0862">Zinc</keyword>
<accession>A0A317Z565</accession>
<comment type="caution">
    <text evidence="8">The sequence shown here is derived from an EMBL/GenBank/DDBJ whole genome shotgun (WGS) entry which is preliminary data.</text>
</comment>
<dbReference type="PANTHER" id="PTHR30471">
    <property type="entry name" value="DNA REPAIR PROTEIN RADC"/>
    <property type="match status" value="1"/>
</dbReference>
<name>A0A317Z565_STAPS</name>
<dbReference type="InterPro" id="IPR037518">
    <property type="entry name" value="MPN"/>
</dbReference>
<keyword evidence="6" id="KW-0482">Metalloprotease</keyword>
<evidence type="ECO:0000256" key="3">
    <source>
        <dbReference type="ARBA" id="ARBA00022723"/>
    </source>
</evidence>
<gene>
    <name evidence="8" type="ORF">DD924_15800</name>
</gene>
<dbReference type="PANTHER" id="PTHR30471:SF3">
    <property type="entry name" value="UPF0758 PROTEIN YEES-RELATED"/>
    <property type="match status" value="1"/>
</dbReference>
<feature type="non-terminal residue" evidence="8">
    <location>
        <position position="1"/>
    </location>
</feature>
<evidence type="ECO:0000259" key="7">
    <source>
        <dbReference type="PROSITE" id="PS50249"/>
    </source>
</evidence>
<reference evidence="8 9" key="1">
    <citation type="journal article" date="2018" name="Vet. Microbiol.">
        <title>Clonal diversity and geographic distribution of methicillin-resistant Staphylococcus pseudintermedius from Australian animals: Discovery of novel sequence types.</title>
        <authorList>
            <person name="Worthing K.A."/>
            <person name="Abraham S."/>
            <person name="Coombs G.W."/>
            <person name="Pang S."/>
            <person name="Saputra S."/>
            <person name="Jordan D."/>
            <person name="Trott D.J."/>
            <person name="Norris J.M."/>
        </authorList>
    </citation>
    <scope>NUCLEOTIDE SEQUENCE [LARGE SCALE GENOMIC DNA]</scope>
    <source>
        <strain evidence="8 9">ST71 3</strain>
    </source>
</reference>
<dbReference type="GO" id="GO:0046872">
    <property type="term" value="F:metal ion binding"/>
    <property type="evidence" value="ECO:0007669"/>
    <property type="project" value="UniProtKB-KW"/>
</dbReference>
<dbReference type="EMBL" id="QEIV01001755">
    <property type="protein sequence ID" value="PWZ95247.1"/>
    <property type="molecule type" value="Genomic_DNA"/>
</dbReference>
<evidence type="ECO:0000313" key="9">
    <source>
        <dbReference type="Proteomes" id="UP000246351"/>
    </source>
</evidence>
<dbReference type="InterPro" id="IPR020891">
    <property type="entry name" value="UPF0758_CS"/>
</dbReference>
<organism evidence="8 9">
    <name type="scientific">Staphylococcus pseudintermedius</name>
    <dbReference type="NCBI Taxonomy" id="283734"/>
    <lineage>
        <taxon>Bacteria</taxon>
        <taxon>Bacillati</taxon>
        <taxon>Bacillota</taxon>
        <taxon>Bacilli</taxon>
        <taxon>Bacillales</taxon>
        <taxon>Staphylococcaceae</taxon>
        <taxon>Staphylococcus</taxon>
        <taxon>Staphylococcus intermedius group</taxon>
    </lineage>
</organism>
<keyword evidence="3" id="KW-0479">Metal-binding</keyword>
<dbReference type="Pfam" id="PF04002">
    <property type="entry name" value="RadC"/>
    <property type="match status" value="1"/>
</dbReference>
<evidence type="ECO:0000256" key="2">
    <source>
        <dbReference type="ARBA" id="ARBA00022670"/>
    </source>
</evidence>
<dbReference type="Proteomes" id="UP000246351">
    <property type="component" value="Unassembled WGS sequence"/>
</dbReference>